<dbReference type="InterPro" id="IPR036396">
    <property type="entry name" value="Cyt_P450_sf"/>
</dbReference>
<dbReference type="InterPro" id="IPR001128">
    <property type="entry name" value="Cyt_P450"/>
</dbReference>
<dbReference type="GO" id="GO:0020037">
    <property type="term" value="F:heme binding"/>
    <property type="evidence" value="ECO:0007669"/>
    <property type="project" value="InterPro"/>
</dbReference>
<dbReference type="GO" id="GO:0005506">
    <property type="term" value="F:iron ion binding"/>
    <property type="evidence" value="ECO:0007669"/>
    <property type="project" value="InterPro"/>
</dbReference>
<dbReference type="SUPFAM" id="SSF48264">
    <property type="entry name" value="Cytochrome P450"/>
    <property type="match status" value="1"/>
</dbReference>
<dbReference type="Pfam" id="PF00067">
    <property type="entry name" value="p450"/>
    <property type="match status" value="1"/>
</dbReference>
<dbReference type="Proteomes" id="UP000070444">
    <property type="component" value="Unassembled WGS sequence"/>
</dbReference>
<dbReference type="AlphaFoldDB" id="A0A137PIA4"/>
<reference evidence="1 2" key="1">
    <citation type="journal article" date="2015" name="Genome Biol. Evol.">
        <title>Phylogenomic analyses indicate that early fungi evolved digesting cell walls of algal ancestors of land plants.</title>
        <authorList>
            <person name="Chang Y."/>
            <person name="Wang S."/>
            <person name="Sekimoto S."/>
            <person name="Aerts A.L."/>
            <person name="Choi C."/>
            <person name="Clum A."/>
            <person name="LaButti K.M."/>
            <person name="Lindquist E.A."/>
            <person name="Yee Ngan C."/>
            <person name="Ohm R.A."/>
            <person name="Salamov A.A."/>
            <person name="Grigoriev I.V."/>
            <person name="Spatafora J.W."/>
            <person name="Berbee M.L."/>
        </authorList>
    </citation>
    <scope>NUCLEOTIDE SEQUENCE [LARGE SCALE GENOMIC DNA]</scope>
    <source>
        <strain evidence="1 2">NRRL 28638</strain>
    </source>
</reference>
<dbReference type="GO" id="GO:0004497">
    <property type="term" value="F:monooxygenase activity"/>
    <property type="evidence" value="ECO:0007669"/>
    <property type="project" value="InterPro"/>
</dbReference>
<dbReference type="OrthoDB" id="2789670at2759"/>
<sequence>MKKFSDLEIVEECIVLLFDGVYTTSNTLIWTMYETLKHPEIYKSKNRVKILRGAILVSMRMNPIASGALLRVMPKGGIAIRRYCLTKNILKYVLSIA</sequence>
<accession>A0A137PIA4</accession>
<evidence type="ECO:0000313" key="2">
    <source>
        <dbReference type="Proteomes" id="UP000070444"/>
    </source>
</evidence>
<gene>
    <name evidence="1" type="ORF">CONCODRAFT_2292</name>
</gene>
<dbReference type="Gene3D" id="1.10.630.10">
    <property type="entry name" value="Cytochrome P450"/>
    <property type="match status" value="1"/>
</dbReference>
<organism evidence="1 2">
    <name type="scientific">Conidiobolus coronatus (strain ATCC 28846 / CBS 209.66 / NRRL 28638)</name>
    <name type="common">Delacroixia coronata</name>
    <dbReference type="NCBI Taxonomy" id="796925"/>
    <lineage>
        <taxon>Eukaryota</taxon>
        <taxon>Fungi</taxon>
        <taxon>Fungi incertae sedis</taxon>
        <taxon>Zoopagomycota</taxon>
        <taxon>Entomophthoromycotina</taxon>
        <taxon>Entomophthoromycetes</taxon>
        <taxon>Entomophthorales</taxon>
        <taxon>Ancylistaceae</taxon>
        <taxon>Conidiobolus</taxon>
    </lineage>
</organism>
<protein>
    <recommendedName>
        <fullName evidence="3">Cytochrome P450</fullName>
    </recommendedName>
</protein>
<evidence type="ECO:0000313" key="1">
    <source>
        <dbReference type="EMBL" id="KXN74728.1"/>
    </source>
</evidence>
<dbReference type="GO" id="GO:0016705">
    <property type="term" value="F:oxidoreductase activity, acting on paired donors, with incorporation or reduction of molecular oxygen"/>
    <property type="evidence" value="ECO:0007669"/>
    <property type="project" value="InterPro"/>
</dbReference>
<proteinExistence type="predicted"/>
<evidence type="ECO:0008006" key="3">
    <source>
        <dbReference type="Google" id="ProtNLM"/>
    </source>
</evidence>
<dbReference type="EMBL" id="KQ964421">
    <property type="protein sequence ID" value="KXN74728.1"/>
    <property type="molecule type" value="Genomic_DNA"/>
</dbReference>
<keyword evidence="2" id="KW-1185">Reference proteome</keyword>
<name>A0A137PIA4_CONC2</name>